<dbReference type="PIRSF" id="PIRSF000138">
    <property type="entry name" value="Al-hdrx_acd_dh"/>
    <property type="match status" value="1"/>
</dbReference>
<evidence type="ECO:0000256" key="3">
    <source>
        <dbReference type="ARBA" id="ARBA00022643"/>
    </source>
</evidence>
<feature type="binding site" evidence="7">
    <location>
        <position position="285"/>
    </location>
    <ligand>
        <name>glyoxylate</name>
        <dbReference type="ChEBI" id="CHEBI:36655"/>
    </ligand>
</feature>
<feature type="binding site" evidence="7">
    <location>
        <position position="280"/>
    </location>
    <ligand>
        <name>FMN</name>
        <dbReference type="ChEBI" id="CHEBI:58210"/>
    </ligand>
</feature>
<comment type="cofactor">
    <cofactor evidence="1">
        <name>FMN</name>
        <dbReference type="ChEBI" id="CHEBI:58210"/>
    </cofactor>
</comment>
<feature type="binding site" evidence="7">
    <location>
        <position position="159"/>
    </location>
    <ligand>
        <name>FMN</name>
        <dbReference type="ChEBI" id="CHEBI:58210"/>
    </ligand>
</feature>
<feature type="binding site" evidence="7">
    <location>
        <position position="131"/>
    </location>
    <ligand>
        <name>FMN</name>
        <dbReference type="ChEBI" id="CHEBI:58210"/>
    </ligand>
</feature>
<keyword evidence="10" id="KW-1185">Reference proteome</keyword>
<dbReference type="Pfam" id="PF01070">
    <property type="entry name" value="FMN_dh"/>
    <property type="match status" value="1"/>
</dbReference>
<dbReference type="GO" id="GO:0004460">
    <property type="term" value="F:L-lactate dehydrogenase (cytochrome) activity"/>
    <property type="evidence" value="ECO:0007669"/>
    <property type="project" value="UniProtKB-EC"/>
</dbReference>
<evidence type="ECO:0000256" key="4">
    <source>
        <dbReference type="ARBA" id="ARBA00023002"/>
    </source>
</evidence>
<reference evidence="9 10" key="1">
    <citation type="submission" date="2020-08" db="EMBL/GenBank/DDBJ databases">
        <title>Genomic Encyclopedia of Type Strains, Phase IV (KMG-IV): sequencing the most valuable type-strain genomes for metagenomic binning, comparative biology and taxonomic classification.</title>
        <authorList>
            <person name="Goeker M."/>
        </authorList>
    </citation>
    <scope>NUCLEOTIDE SEQUENCE [LARGE SCALE GENOMIC DNA]</scope>
    <source>
        <strain evidence="9 10">DSM 29781</strain>
    </source>
</reference>
<feature type="binding site" evidence="7">
    <location>
        <begin position="336"/>
        <end position="337"/>
    </location>
    <ligand>
        <name>FMN</name>
        <dbReference type="ChEBI" id="CHEBI:58210"/>
    </ligand>
</feature>
<accession>A0A7W8HII6</accession>
<proteinExistence type="inferred from homology"/>
<gene>
    <name evidence="9" type="ORF">HNQ70_002030</name>
</gene>
<feature type="active site" description="Proton acceptor" evidence="6">
    <location>
        <position position="282"/>
    </location>
</feature>
<dbReference type="GO" id="GO:0005886">
    <property type="term" value="C:plasma membrane"/>
    <property type="evidence" value="ECO:0007669"/>
    <property type="project" value="TreeGrafter"/>
</dbReference>
<dbReference type="EC" id="1.1.2.3" evidence="9"/>
<evidence type="ECO:0000259" key="8">
    <source>
        <dbReference type="PROSITE" id="PS51349"/>
    </source>
</evidence>
<feature type="binding site" evidence="7">
    <location>
        <position position="110"/>
    </location>
    <ligand>
        <name>FMN</name>
        <dbReference type="ChEBI" id="CHEBI:58210"/>
    </ligand>
</feature>
<evidence type="ECO:0000256" key="1">
    <source>
        <dbReference type="ARBA" id="ARBA00001917"/>
    </source>
</evidence>
<evidence type="ECO:0000256" key="7">
    <source>
        <dbReference type="PIRSR" id="PIRSR000138-2"/>
    </source>
</evidence>
<feature type="binding site" evidence="7">
    <location>
        <position position="258"/>
    </location>
    <ligand>
        <name>FMN</name>
        <dbReference type="ChEBI" id="CHEBI:58210"/>
    </ligand>
</feature>
<comment type="caution">
    <text evidence="9">The sequence shown here is derived from an EMBL/GenBank/DDBJ whole genome shotgun (WGS) entry which is preliminary data.</text>
</comment>
<dbReference type="Gene3D" id="3.20.20.70">
    <property type="entry name" value="Aldolase class I"/>
    <property type="match status" value="1"/>
</dbReference>
<evidence type="ECO:0000256" key="6">
    <source>
        <dbReference type="PIRSR" id="PIRSR000138-1"/>
    </source>
</evidence>
<dbReference type="GO" id="GO:0004459">
    <property type="term" value="F:L-lactate dehydrogenase (NAD+) activity"/>
    <property type="evidence" value="ECO:0007669"/>
    <property type="project" value="TreeGrafter"/>
</dbReference>
<dbReference type="Proteomes" id="UP000532440">
    <property type="component" value="Unassembled WGS sequence"/>
</dbReference>
<dbReference type="GO" id="GO:0010181">
    <property type="term" value="F:FMN binding"/>
    <property type="evidence" value="ECO:0007669"/>
    <property type="project" value="InterPro"/>
</dbReference>
<dbReference type="InterPro" id="IPR037396">
    <property type="entry name" value="FMN_HAD"/>
</dbReference>
<dbReference type="InterPro" id="IPR000262">
    <property type="entry name" value="FMN-dep_DH"/>
</dbReference>
<feature type="binding site" evidence="7">
    <location>
        <position position="28"/>
    </location>
    <ligand>
        <name>glyoxylate</name>
        <dbReference type="ChEBI" id="CHEBI:36655"/>
    </ligand>
</feature>
<evidence type="ECO:0000313" key="9">
    <source>
        <dbReference type="EMBL" id="MBB5272016.1"/>
    </source>
</evidence>
<feature type="binding site" evidence="7">
    <location>
        <begin position="81"/>
        <end position="83"/>
    </location>
    <ligand>
        <name>FMN</name>
        <dbReference type="ChEBI" id="CHEBI:58210"/>
    </ligand>
</feature>
<dbReference type="RefSeq" id="WP_183967021.1">
    <property type="nucleotide sequence ID" value="NZ_BAABEW010000023.1"/>
</dbReference>
<sequence length="383" mass="41117">MPRTWVPATFDDYRAMARARLPRQLFEYIDGGAHGELTLRANAADLDVLRLRQRVLRNVEQVDLRTTVLGREWPMPLGLAPVGLAGMMRRRGETQAVRAANAAGVTWCLSTVGLCSIEEVAGAASAPFWFQLYMMRDRGFVAELISRAKAARCEALVVTVDLAVPGLRFKDVRNGMTGGLSAAAKLAVNLERASRVRWIADVVLGGGPLVFGTLASKLPEARSLPEFHDFVRRNFDPTVSWQDIDWIRSQWDGPIVIKGVMDPEDARSAASAGAQAIVVSNHGGRQLDGAPSTIAALPAIADAVGDRVDVLVDGGIRGGLDVMKALACGARAALMGRAWVFALAAMGEAGVARLLEAARNELRVSLALAGIDAARKVDRNSLF</sequence>
<organism evidence="9 10">
    <name type="scientific">Quisquiliibacterium transsilvanicum</name>
    <dbReference type="NCBI Taxonomy" id="1549638"/>
    <lineage>
        <taxon>Bacteria</taxon>
        <taxon>Pseudomonadati</taxon>
        <taxon>Pseudomonadota</taxon>
        <taxon>Betaproteobacteria</taxon>
        <taxon>Burkholderiales</taxon>
        <taxon>Burkholderiaceae</taxon>
        <taxon>Quisquiliibacterium</taxon>
    </lineage>
</organism>
<feature type="binding site" evidence="7">
    <location>
        <position position="168"/>
    </location>
    <ligand>
        <name>glyoxylate</name>
        <dbReference type="ChEBI" id="CHEBI:36655"/>
    </ligand>
</feature>
<dbReference type="AlphaFoldDB" id="A0A7W8HII6"/>
<dbReference type="PANTHER" id="PTHR10578:SF85">
    <property type="entry name" value="L-LACTATE DEHYDROGENASE"/>
    <property type="match status" value="1"/>
</dbReference>
<feature type="binding site" evidence="7">
    <location>
        <position position="282"/>
    </location>
    <ligand>
        <name>glyoxylate</name>
        <dbReference type="ChEBI" id="CHEBI:36655"/>
    </ligand>
</feature>
<dbReference type="EMBL" id="JACHGB010000004">
    <property type="protein sequence ID" value="MBB5272016.1"/>
    <property type="molecule type" value="Genomic_DNA"/>
</dbReference>
<dbReference type="PROSITE" id="PS00557">
    <property type="entry name" value="FMN_HYDROXY_ACID_DH_1"/>
    <property type="match status" value="1"/>
</dbReference>
<feature type="binding site" evidence="7">
    <location>
        <begin position="313"/>
        <end position="317"/>
    </location>
    <ligand>
        <name>FMN</name>
        <dbReference type="ChEBI" id="CHEBI:58210"/>
    </ligand>
</feature>
<dbReference type="InterPro" id="IPR008259">
    <property type="entry name" value="FMN_hydac_DH_AS"/>
</dbReference>
<comment type="similarity">
    <text evidence="5">Belongs to the FMN-dependent alpha-hydroxy acid dehydrogenase family.</text>
</comment>
<keyword evidence="2 7" id="KW-0285">Flavoprotein</keyword>
<dbReference type="CDD" id="cd02809">
    <property type="entry name" value="alpha_hydroxyacid_oxid_FMN"/>
    <property type="match status" value="1"/>
</dbReference>
<feature type="domain" description="FMN hydroxy acid dehydrogenase" evidence="8">
    <location>
        <begin position="2"/>
        <end position="383"/>
    </location>
</feature>
<dbReference type="InterPro" id="IPR012133">
    <property type="entry name" value="Alpha-hydoxy_acid_DH_FMN"/>
</dbReference>
<dbReference type="NCBIfam" id="NF008398">
    <property type="entry name" value="PRK11197.1"/>
    <property type="match status" value="1"/>
</dbReference>
<dbReference type="PANTHER" id="PTHR10578">
    <property type="entry name" value="S -2-HYDROXY-ACID OXIDASE-RELATED"/>
    <property type="match status" value="1"/>
</dbReference>
<dbReference type="PROSITE" id="PS51349">
    <property type="entry name" value="FMN_HYDROXY_ACID_DH_2"/>
    <property type="match status" value="1"/>
</dbReference>
<dbReference type="FunFam" id="3.20.20.70:FF:000029">
    <property type="entry name" value="L-lactate dehydrogenase"/>
    <property type="match status" value="1"/>
</dbReference>
<protein>
    <submittedName>
        <fullName evidence="9">L-lactate dehydrogenase (Cytochrome)</fullName>
        <ecNumber evidence="9">1.1.2.3</ecNumber>
    </submittedName>
</protein>
<evidence type="ECO:0000256" key="2">
    <source>
        <dbReference type="ARBA" id="ARBA00022630"/>
    </source>
</evidence>
<dbReference type="InterPro" id="IPR013785">
    <property type="entry name" value="Aldolase_TIM"/>
</dbReference>
<dbReference type="SUPFAM" id="SSF51395">
    <property type="entry name" value="FMN-linked oxidoreductases"/>
    <property type="match status" value="1"/>
</dbReference>
<dbReference type="GO" id="GO:0009060">
    <property type="term" value="P:aerobic respiration"/>
    <property type="evidence" value="ECO:0007669"/>
    <property type="project" value="TreeGrafter"/>
</dbReference>
<name>A0A7W8HII6_9BURK</name>
<evidence type="ECO:0000313" key="10">
    <source>
        <dbReference type="Proteomes" id="UP000532440"/>
    </source>
</evidence>
<keyword evidence="3 7" id="KW-0288">FMN</keyword>
<keyword evidence="4 9" id="KW-0560">Oxidoreductase</keyword>
<evidence type="ECO:0000256" key="5">
    <source>
        <dbReference type="ARBA" id="ARBA00024042"/>
    </source>
</evidence>
<feature type="binding site" evidence="7">
    <location>
        <position position="133"/>
    </location>
    <ligand>
        <name>glyoxylate</name>
        <dbReference type="ChEBI" id="CHEBI:36655"/>
    </ligand>
</feature>